<evidence type="ECO:0000313" key="10">
    <source>
        <dbReference type="EMBL" id="CAL4060044.1"/>
    </source>
</evidence>
<dbReference type="GO" id="GO:0008146">
    <property type="term" value="F:sulfotransferase activity"/>
    <property type="evidence" value="ECO:0007669"/>
    <property type="project" value="InterPro"/>
</dbReference>
<keyword evidence="3" id="KW-0808">Transferase</keyword>
<evidence type="ECO:0000256" key="7">
    <source>
        <dbReference type="ARBA" id="ARBA00023034"/>
    </source>
</evidence>
<dbReference type="PANTHER" id="PTHR12129">
    <property type="entry name" value="HEPARAN SULFATE 2-O-SULFOTRANSFERASE"/>
    <property type="match status" value="1"/>
</dbReference>
<evidence type="ECO:0000256" key="9">
    <source>
        <dbReference type="ARBA" id="ARBA00023180"/>
    </source>
</evidence>
<dbReference type="GO" id="GO:0000139">
    <property type="term" value="C:Golgi membrane"/>
    <property type="evidence" value="ECO:0007669"/>
    <property type="project" value="UniProtKB-SubCell"/>
</dbReference>
<keyword evidence="5" id="KW-0735">Signal-anchor</keyword>
<proteinExistence type="inferred from homology"/>
<dbReference type="AlphaFoldDB" id="A0AAV2PKQ4"/>
<dbReference type="Gene3D" id="3.40.50.300">
    <property type="entry name" value="P-loop containing nucleotide triphosphate hydrolases"/>
    <property type="match status" value="1"/>
</dbReference>
<dbReference type="EMBL" id="CAXKWB010000251">
    <property type="protein sequence ID" value="CAL4060044.1"/>
    <property type="molecule type" value="Genomic_DNA"/>
</dbReference>
<keyword evidence="8" id="KW-0472">Membrane</keyword>
<evidence type="ECO:0000313" key="11">
    <source>
        <dbReference type="Proteomes" id="UP001497623"/>
    </source>
</evidence>
<keyword evidence="6" id="KW-1133">Transmembrane helix</keyword>
<name>A0AAV2PKQ4_MEGNR</name>
<reference evidence="10 11" key="1">
    <citation type="submission" date="2024-05" db="EMBL/GenBank/DDBJ databases">
        <authorList>
            <person name="Wallberg A."/>
        </authorList>
    </citation>
    <scope>NUCLEOTIDE SEQUENCE [LARGE SCALE GENOMIC DNA]</scope>
</reference>
<dbReference type="InterPro" id="IPR007734">
    <property type="entry name" value="Heparan_SO4_2-O-STrfase"/>
</dbReference>
<gene>
    <name evidence="10" type="ORF">MNOR_LOCUS1006</name>
</gene>
<evidence type="ECO:0000256" key="6">
    <source>
        <dbReference type="ARBA" id="ARBA00022989"/>
    </source>
</evidence>
<dbReference type="InterPro" id="IPR027417">
    <property type="entry name" value="P-loop_NTPase"/>
</dbReference>
<evidence type="ECO:0000256" key="1">
    <source>
        <dbReference type="ARBA" id="ARBA00004323"/>
    </source>
</evidence>
<comment type="similarity">
    <text evidence="2">Belongs to the sulfotransferase 3 family.</text>
</comment>
<sequence length="140" mass="16502">MRLSFILTFYMRKNVTYIIFRSLAHQFLAILSDSSIFFVGPVHPSASNVTPPNSSLIFYNRVPKCGSTSVYKAIKSLHKGNHFNVNGSRVYYDRWLNSEEQIEEIKNIQNVSMNKRFSPRLIYHRHVYFINYTQFGWEKP</sequence>
<dbReference type="InterPro" id="IPR005331">
    <property type="entry name" value="Sulfotransferase"/>
</dbReference>
<evidence type="ECO:0000256" key="4">
    <source>
        <dbReference type="ARBA" id="ARBA00022692"/>
    </source>
</evidence>
<dbReference type="PANTHER" id="PTHR12129:SF15">
    <property type="entry name" value="URONYL 2-SULFOTRANSFERASE"/>
    <property type="match status" value="1"/>
</dbReference>
<protein>
    <submittedName>
        <fullName evidence="10">Uncharacterized protein</fullName>
    </submittedName>
</protein>
<evidence type="ECO:0000256" key="8">
    <source>
        <dbReference type="ARBA" id="ARBA00023136"/>
    </source>
</evidence>
<feature type="non-terminal residue" evidence="10">
    <location>
        <position position="140"/>
    </location>
</feature>
<keyword evidence="4" id="KW-0812">Transmembrane</keyword>
<keyword evidence="11" id="KW-1185">Reference proteome</keyword>
<evidence type="ECO:0000256" key="2">
    <source>
        <dbReference type="ARBA" id="ARBA00010569"/>
    </source>
</evidence>
<comment type="subcellular location">
    <subcellularLocation>
        <location evidence="1">Golgi apparatus membrane</location>
        <topology evidence="1">Single-pass type II membrane protein</topology>
    </subcellularLocation>
</comment>
<dbReference type="Proteomes" id="UP001497623">
    <property type="component" value="Unassembled WGS sequence"/>
</dbReference>
<organism evidence="10 11">
    <name type="scientific">Meganyctiphanes norvegica</name>
    <name type="common">Northern krill</name>
    <name type="synonym">Thysanopoda norvegica</name>
    <dbReference type="NCBI Taxonomy" id="48144"/>
    <lineage>
        <taxon>Eukaryota</taxon>
        <taxon>Metazoa</taxon>
        <taxon>Ecdysozoa</taxon>
        <taxon>Arthropoda</taxon>
        <taxon>Crustacea</taxon>
        <taxon>Multicrustacea</taxon>
        <taxon>Malacostraca</taxon>
        <taxon>Eumalacostraca</taxon>
        <taxon>Eucarida</taxon>
        <taxon>Euphausiacea</taxon>
        <taxon>Euphausiidae</taxon>
        <taxon>Meganyctiphanes</taxon>
    </lineage>
</organism>
<evidence type="ECO:0000256" key="5">
    <source>
        <dbReference type="ARBA" id="ARBA00022968"/>
    </source>
</evidence>
<comment type="caution">
    <text evidence="10">The sequence shown here is derived from an EMBL/GenBank/DDBJ whole genome shotgun (WGS) entry which is preliminary data.</text>
</comment>
<accession>A0AAV2PKQ4</accession>
<keyword evidence="7" id="KW-0333">Golgi apparatus</keyword>
<evidence type="ECO:0000256" key="3">
    <source>
        <dbReference type="ARBA" id="ARBA00022679"/>
    </source>
</evidence>
<keyword evidence="9" id="KW-0325">Glycoprotein</keyword>
<dbReference type="Pfam" id="PF03567">
    <property type="entry name" value="Sulfotransfer_2"/>
    <property type="match status" value="1"/>
</dbReference>